<reference evidence="9 10" key="1">
    <citation type="submission" date="2023-07" db="EMBL/GenBank/DDBJ databases">
        <title>Genomic Encyclopedia of Type Strains, Phase IV (KMG-IV): sequencing the most valuable type-strain genomes for metagenomic binning, comparative biology and taxonomic classification.</title>
        <authorList>
            <person name="Goeker M."/>
        </authorList>
    </citation>
    <scope>NUCLEOTIDE SEQUENCE [LARGE SCALE GENOMIC DNA]</scope>
    <source>
        <strain evidence="9 10">DSM 16980</strain>
    </source>
</reference>
<sequence>MKYCIENEGCKLIGILLVTHGNFADGLKNAVELIAGRQEAFKTIGLYHGDGIEVFQNKILDAVNELDIGKGVLVFVDILGGSPANAVLNLLKNNNFKAIAGVNMPMVCHAVLKRNSDIDVTELFRQCISSGKEALIGLNELFENMHKDVENDF</sequence>
<dbReference type="PROSITE" id="PS51096">
    <property type="entry name" value="PTS_EIIA_TYPE_4"/>
    <property type="match status" value="1"/>
</dbReference>
<evidence type="ECO:0000256" key="6">
    <source>
        <dbReference type="ARBA" id="ARBA00022683"/>
    </source>
</evidence>
<keyword evidence="3" id="KW-0963">Cytoplasm</keyword>
<dbReference type="CDD" id="cd00006">
    <property type="entry name" value="PTS_IIA_man"/>
    <property type="match status" value="1"/>
</dbReference>
<protein>
    <submittedName>
        <fullName evidence="9">PTS system mannose-specific IIA component</fullName>
    </submittedName>
</protein>
<dbReference type="InterPro" id="IPR036662">
    <property type="entry name" value="PTS_EIIA_man-typ_sf"/>
</dbReference>
<dbReference type="InterPro" id="IPR004701">
    <property type="entry name" value="PTS_EIIA_man-typ"/>
</dbReference>
<keyword evidence="6" id="KW-0598">Phosphotransferase system</keyword>
<dbReference type="Pfam" id="PF03610">
    <property type="entry name" value="EIIA-man"/>
    <property type="match status" value="1"/>
</dbReference>
<keyword evidence="10" id="KW-1185">Reference proteome</keyword>
<dbReference type="PANTHER" id="PTHR33799:SF1">
    <property type="entry name" value="PTS SYSTEM MANNOSE-SPECIFIC EIIAB COMPONENT-RELATED"/>
    <property type="match status" value="1"/>
</dbReference>
<dbReference type="EMBL" id="JAUSUE010000005">
    <property type="protein sequence ID" value="MDQ0203244.1"/>
    <property type="molecule type" value="Genomic_DNA"/>
</dbReference>
<comment type="caution">
    <text evidence="9">The sequence shown here is derived from an EMBL/GenBank/DDBJ whole genome shotgun (WGS) entry which is preliminary data.</text>
</comment>
<keyword evidence="7" id="KW-0418">Kinase</keyword>
<dbReference type="InterPro" id="IPR051471">
    <property type="entry name" value="Bacterial_PTS_sugar_comp"/>
</dbReference>
<accession>A0ABT9Y6A4</accession>
<feature type="domain" description="PTS EIIA type-4" evidence="8">
    <location>
        <begin position="12"/>
        <end position="135"/>
    </location>
</feature>
<keyword evidence="4" id="KW-0762">Sugar transport</keyword>
<keyword evidence="2" id="KW-0813">Transport</keyword>
<dbReference type="InterPro" id="IPR033887">
    <property type="entry name" value="PTS_IIA_man"/>
</dbReference>
<gene>
    <name evidence="9" type="ORF">J2S01_000960</name>
</gene>
<organism evidence="9 10">
    <name type="scientific">Pectinatus haikarae</name>
    <dbReference type="NCBI Taxonomy" id="349096"/>
    <lineage>
        <taxon>Bacteria</taxon>
        <taxon>Bacillati</taxon>
        <taxon>Bacillota</taxon>
        <taxon>Negativicutes</taxon>
        <taxon>Selenomonadales</taxon>
        <taxon>Selenomonadaceae</taxon>
        <taxon>Pectinatus</taxon>
    </lineage>
</organism>
<evidence type="ECO:0000313" key="10">
    <source>
        <dbReference type="Proteomes" id="UP001239167"/>
    </source>
</evidence>
<dbReference type="SUPFAM" id="SSF53062">
    <property type="entry name" value="PTS system fructose IIA component-like"/>
    <property type="match status" value="1"/>
</dbReference>
<name>A0ABT9Y6A4_9FIRM</name>
<keyword evidence="5" id="KW-0808">Transferase</keyword>
<proteinExistence type="predicted"/>
<evidence type="ECO:0000313" key="9">
    <source>
        <dbReference type="EMBL" id="MDQ0203244.1"/>
    </source>
</evidence>
<dbReference type="PANTHER" id="PTHR33799">
    <property type="entry name" value="PTS PERMEASE-RELATED-RELATED"/>
    <property type="match status" value="1"/>
</dbReference>
<evidence type="ECO:0000256" key="5">
    <source>
        <dbReference type="ARBA" id="ARBA00022679"/>
    </source>
</evidence>
<evidence type="ECO:0000256" key="1">
    <source>
        <dbReference type="ARBA" id="ARBA00004496"/>
    </source>
</evidence>
<evidence type="ECO:0000256" key="4">
    <source>
        <dbReference type="ARBA" id="ARBA00022597"/>
    </source>
</evidence>
<dbReference type="Proteomes" id="UP001239167">
    <property type="component" value="Unassembled WGS sequence"/>
</dbReference>
<evidence type="ECO:0000259" key="8">
    <source>
        <dbReference type="PROSITE" id="PS51096"/>
    </source>
</evidence>
<evidence type="ECO:0000256" key="2">
    <source>
        <dbReference type="ARBA" id="ARBA00022448"/>
    </source>
</evidence>
<evidence type="ECO:0000256" key="3">
    <source>
        <dbReference type="ARBA" id="ARBA00022490"/>
    </source>
</evidence>
<dbReference type="Gene3D" id="3.40.50.510">
    <property type="entry name" value="Phosphotransferase system, mannose-type IIA component"/>
    <property type="match status" value="1"/>
</dbReference>
<evidence type="ECO:0000256" key="7">
    <source>
        <dbReference type="ARBA" id="ARBA00022777"/>
    </source>
</evidence>
<dbReference type="RefSeq" id="WP_307223259.1">
    <property type="nucleotide sequence ID" value="NZ_CP116940.1"/>
</dbReference>
<comment type="subcellular location">
    <subcellularLocation>
        <location evidence="1">Cytoplasm</location>
    </subcellularLocation>
</comment>